<sequence>MSEHNHLQNKQRPKLWHCYTSRSLRALWALEEMSIDYELETLPFPPRMFAREFLELNSLGTVPYFVDGDTHMTESSAIGLYLVERYQRYDFGLKADHPEYGDYLNWLFHSDATLTFPQTLVLRYSQLEPPERRQPQVVEDYYKWFLARLKRLNSHIVGREFLCDERFTVADIAVVFALYLGDGLGLSQFYEPQVLDYYQRMSARPAFQKVEPIGKEQSLFSPTPYPFENVPNLFS</sequence>
<organism evidence="3 4">
    <name type="scientific">Zhongshania guokunii</name>
    <dbReference type="NCBI Taxonomy" id="641783"/>
    <lineage>
        <taxon>Bacteria</taxon>
        <taxon>Pseudomonadati</taxon>
        <taxon>Pseudomonadota</taxon>
        <taxon>Gammaproteobacteria</taxon>
        <taxon>Cellvibrionales</taxon>
        <taxon>Spongiibacteraceae</taxon>
        <taxon>Zhongshania</taxon>
    </lineage>
</organism>
<dbReference type="Gene3D" id="1.20.1050.10">
    <property type="match status" value="1"/>
</dbReference>
<dbReference type="SFLD" id="SFLDG01150">
    <property type="entry name" value="Main.1:_Beta-like"/>
    <property type="match status" value="1"/>
</dbReference>
<dbReference type="Pfam" id="PF00043">
    <property type="entry name" value="GST_C"/>
    <property type="match status" value="1"/>
</dbReference>
<comment type="caution">
    <text evidence="3">The sequence shown here is derived from an EMBL/GenBank/DDBJ whole genome shotgun (WGS) entry which is preliminary data.</text>
</comment>
<accession>A0ABV3U2V5</accession>
<dbReference type="SFLD" id="SFLDS00019">
    <property type="entry name" value="Glutathione_Transferase_(cytos"/>
    <property type="match status" value="1"/>
</dbReference>
<dbReference type="InterPro" id="IPR004045">
    <property type="entry name" value="Glutathione_S-Trfase_N"/>
</dbReference>
<dbReference type="EMBL" id="JBFRYA010000001">
    <property type="protein sequence ID" value="MEX1667299.1"/>
    <property type="molecule type" value="Genomic_DNA"/>
</dbReference>
<feature type="domain" description="GST N-terminal" evidence="1">
    <location>
        <begin position="10"/>
        <end position="90"/>
    </location>
</feature>
<keyword evidence="4" id="KW-1185">Reference proteome</keyword>
<dbReference type="CDD" id="cd03046">
    <property type="entry name" value="GST_N_GTT1_like"/>
    <property type="match status" value="1"/>
</dbReference>
<dbReference type="SFLD" id="SFLDG00358">
    <property type="entry name" value="Main_(cytGST)"/>
    <property type="match status" value="1"/>
</dbReference>
<reference evidence="3 4" key="1">
    <citation type="journal article" date="2011" name="Int. J. Syst. Evol. Microbiol.">
        <title>Zhongshania antarctica gen. nov., sp. nov. and Zhongshania guokunii sp. nov., gammaproteobacteria respectively isolated from coastal attached (fast) ice and surface seawater of the Antarctic.</title>
        <authorList>
            <person name="Li H.J."/>
            <person name="Zhang X.Y."/>
            <person name="Chen C.X."/>
            <person name="Zhang Y.J."/>
            <person name="Gao Z.M."/>
            <person name="Yu Y."/>
            <person name="Chen X.L."/>
            <person name="Chen B."/>
            <person name="Zhang Y.Z."/>
        </authorList>
    </citation>
    <scope>NUCLEOTIDE SEQUENCE [LARGE SCALE GENOMIC DNA]</scope>
    <source>
        <strain evidence="3 4">ZS6-22T</strain>
    </source>
</reference>
<dbReference type="Proteomes" id="UP001557485">
    <property type="component" value="Unassembled WGS sequence"/>
</dbReference>
<dbReference type="SUPFAM" id="SSF52833">
    <property type="entry name" value="Thioredoxin-like"/>
    <property type="match status" value="1"/>
</dbReference>
<dbReference type="PROSITE" id="PS50404">
    <property type="entry name" value="GST_NTER"/>
    <property type="match status" value="1"/>
</dbReference>
<dbReference type="InterPro" id="IPR010987">
    <property type="entry name" value="Glutathione-S-Trfase_C-like"/>
</dbReference>
<proteinExistence type="predicted"/>
<feature type="domain" description="GST C-terminal" evidence="2">
    <location>
        <begin position="96"/>
        <end position="225"/>
    </location>
</feature>
<evidence type="ECO:0000259" key="2">
    <source>
        <dbReference type="PROSITE" id="PS50405"/>
    </source>
</evidence>
<dbReference type="InterPro" id="IPR040079">
    <property type="entry name" value="Glutathione_S-Trfase"/>
</dbReference>
<dbReference type="InterPro" id="IPR036282">
    <property type="entry name" value="Glutathione-S-Trfase_C_sf"/>
</dbReference>
<evidence type="ECO:0000313" key="4">
    <source>
        <dbReference type="Proteomes" id="UP001557485"/>
    </source>
</evidence>
<dbReference type="Pfam" id="PF13409">
    <property type="entry name" value="GST_N_2"/>
    <property type="match status" value="1"/>
</dbReference>
<evidence type="ECO:0000313" key="3">
    <source>
        <dbReference type="EMBL" id="MEX1667299.1"/>
    </source>
</evidence>
<dbReference type="PANTHER" id="PTHR44051:SF21">
    <property type="entry name" value="GLUTATHIONE S-TRANSFERASE FAMILY PROTEIN"/>
    <property type="match status" value="1"/>
</dbReference>
<dbReference type="PROSITE" id="PS50405">
    <property type="entry name" value="GST_CTER"/>
    <property type="match status" value="1"/>
</dbReference>
<dbReference type="InterPro" id="IPR036249">
    <property type="entry name" value="Thioredoxin-like_sf"/>
</dbReference>
<dbReference type="SUPFAM" id="SSF47616">
    <property type="entry name" value="GST C-terminal domain-like"/>
    <property type="match status" value="1"/>
</dbReference>
<gene>
    <name evidence="3" type="ORF">AB4876_00170</name>
</gene>
<dbReference type="RefSeq" id="WP_368379637.1">
    <property type="nucleotide sequence ID" value="NZ_JBFRYA010000001.1"/>
</dbReference>
<dbReference type="PANTHER" id="PTHR44051">
    <property type="entry name" value="GLUTATHIONE S-TRANSFERASE-RELATED"/>
    <property type="match status" value="1"/>
</dbReference>
<dbReference type="InterPro" id="IPR004046">
    <property type="entry name" value="GST_C"/>
</dbReference>
<name>A0ABV3U2V5_9GAMM</name>
<protein>
    <submittedName>
        <fullName evidence="3">Glutathione S-transferase family protein</fullName>
    </submittedName>
</protein>
<dbReference type="Gene3D" id="3.40.30.10">
    <property type="entry name" value="Glutaredoxin"/>
    <property type="match status" value="1"/>
</dbReference>
<evidence type="ECO:0000259" key="1">
    <source>
        <dbReference type="PROSITE" id="PS50404"/>
    </source>
</evidence>